<comment type="caution">
    <text evidence="5">The sequence shown here is derived from an EMBL/GenBank/DDBJ whole genome shotgun (WGS) entry which is preliminary data.</text>
</comment>
<dbReference type="InterPro" id="IPR036318">
    <property type="entry name" value="FAD-bd_PCMH-like_sf"/>
</dbReference>
<dbReference type="SUPFAM" id="SSF55447">
    <property type="entry name" value="CO dehydrogenase flavoprotein C-terminal domain-like"/>
    <property type="match status" value="1"/>
</dbReference>
<dbReference type="InterPro" id="IPR016166">
    <property type="entry name" value="FAD-bd_PCMH"/>
</dbReference>
<organism evidence="5 6">
    <name type="scientific">Antarcticimicrobium luteum</name>
    <dbReference type="NCBI Taxonomy" id="2547397"/>
    <lineage>
        <taxon>Bacteria</taxon>
        <taxon>Pseudomonadati</taxon>
        <taxon>Pseudomonadota</taxon>
        <taxon>Alphaproteobacteria</taxon>
        <taxon>Rhodobacterales</taxon>
        <taxon>Paracoccaceae</taxon>
        <taxon>Antarcticimicrobium</taxon>
    </lineage>
</organism>
<dbReference type="Pfam" id="PF03450">
    <property type="entry name" value="CO_deh_flav_C"/>
    <property type="match status" value="1"/>
</dbReference>
<evidence type="ECO:0000256" key="3">
    <source>
        <dbReference type="ARBA" id="ARBA00023002"/>
    </source>
</evidence>
<accession>A0A4R5UXA5</accession>
<dbReference type="OrthoDB" id="9814706at2"/>
<feature type="domain" description="FAD-binding PCMH-type" evidence="4">
    <location>
        <begin position="1"/>
        <end position="169"/>
    </location>
</feature>
<dbReference type="InterPro" id="IPR005107">
    <property type="entry name" value="CO_DH_flav_C"/>
</dbReference>
<keyword evidence="3" id="KW-0560">Oxidoreductase</keyword>
<evidence type="ECO:0000256" key="1">
    <source>
        <dbReference type="ARBA" id="ARBA00022630"/>
    </source>
</evidence>
<dbReference type="SUPFAM" id="SSF56176">
    <property type="entry name" value="FAD-binding/transporter-associated domain-like"/>
    <property type="match status" value="1"/>
</dbReference>
<sequence length="285" mass="29172">MSLYLRPGNLQEALDGLSRAPAVIAAGCTDLFPATERPALGGPVLDITAIAALRGIAETADGWRIGATTTWTDIARADLPPGFDMLKQAAREVGSTQIQNAGTLAGNLCNASPAADGVPPLLALDAAVEMACATGSRRMPLSDFITGPRATALRPGELLTAVHIPQAAGQGASRFLKLGARKYLVISIAMVAARIVVDDGGRAAHVALAVGACGPVATRLPGVERALTGLPLRDLTGAIDADAVAAALSPIDDLRADAAYRRHAAAELLRRAVSGAVSEPEEALR</sequence>
<keyword evidence="1" id="KW-0285">Flavoprotein</keyword>
<evidence type="ECO:0000256" key="2">
    <source>
        <dbReference type="ARBA" id="ARBA00022827"/>
    </source>
</evidence>
<reference evidence="5 6" key="1">
    <citation type="submission" date="2019-03" db="EMBL/GenBank/DDBJ databases">
        <title>Ruegeria lutea sp. nov., a novel strain, isolated from marine sediment, the Masan Bay, South Korea.</title>
        <authorList>
            <person name="Kim J."/>
            <person name="Kim D.-Y."/>
            <person name="Lee S.-S."/>
        </authorList>
    </citation>
    <scope>NUCLEOTIDE SEQUENCE [LARGE SCALE GENOMIC DNA]</scope>
    <source>
        <strain evidence="5 6">318-1</strain>
    </source>
</reference>
<dbReference type="EMBL" id="SMUV01000071">
    <property type="protein sequence ID" value="TDK43964.1"/>
    <property type="molecule type" value="Genomic_DNA"/>
</dbReference>
<dbReference type="SMART" id="SM01092">
    <property type="entry name" value="CO_deh_flav_C"/>
    <property type="match status" value="1"/>
</dbReference>
<name>A0A4R5UXA5_9RHOB</name>
<dbReference type="RefSeq" id="WP_133360961.1">
    <property type="nucleotide sequence ID" value="NZ_SMUV01000071.1"/>
</dbReference>
<dbReference type="PROSITE" id="PS51387">
    <property type="entry name" value="FAD_PCMH"/>
    <property type="match status" value="1"/>
</dbReference>
<gene>
    <name evidence="5" type="ORF">E1832_17000</name>
</gene>
<proteinExistence type="predicted"/>
<dbReference type="PANTHER" id="PTHR42659">
    <property type="entry name" value="XANTHINE DEHYDROGENASE SUBUNIT C-RELATED"/>
    <property type="match status" value="1"/>
</dbReference>
<dbReference type="InterPro" id="IPR016169">
    <property type="entry name" value="FAD-bd_PCMH_sub2"/>
</dbReference>
<protein>
    <submittedName>
        <fullName evidence="5">Xanthine dehydrogenase family protein subunit M</fullName>
    </submittedName>
</protein>
<keyword evidence="2" id="KW-0274">FAD</keyword>
<dbReference type="InterPro" id="IPR051312">
    <property type="entry name" value="Diverse_Substr_Oxidored"/>
</dbReference>
<evidence type="ECO:0000313" key="6">
    <source>
        <dbReference type="Proteomes" id="UP000295301"/>
    </source>
</evidence>
<dbReference type="PANTHER" id="PTHR42659:SF2">
    <property type="entry name" value="XANTHINE DEHYDROGENASE SUBUNIT C-RELATED"/>
    <property type="match status" value="1"/>
</dbReference>
<evidence type="ECO:0000259" key="4">
    <source>
        <dbReference type="PROSITE" id="PS51387"/>
    </source>
</evidence>
<dbReference type="Gene3D" id="3.30.465.10">
    <property type="match status" value="1"/>
</dbReference>
<dbReference type="InterPro" id="IPR002346">
    <property type="entry name" value="Mopterin_DH_FAD-bd"/>
</dbReference>
<dbReference type="Proteomes" id="UP000295301">
    <property type="component" value="Unassembled WGS sequence"/>
</dbReference>
<dbReference type="GO" id="GO:0071949">
    <property type="term" value="F:FAD binding"/>
    <property type="evidence" value="ECO:0007669"/>
    <property type="project" value="InterPro"/>
</dbReference>
<keyword evidence="6" id="KW-1185">Reference proteome</keyword>
<dbReference type="Pfam" id="PF00941">
    <property type="entry name" value="FAD_binding_5"/>
    <property type="match status" value="1"/>
</dbReference>
<dbReference type="GO" id="GO:0016491">
    <property type="term" value="F:oxidoreductase activity"/>
    <property type="evidence" value="ECO:0007669"/>
    <property type="project" value="UniProtKB-KW"/>
</dbReference>
<dbReference type="AlphaFoldDB" id="A0A4R5UXA5"/>
<dbReference type="InterPro" id="IPR036683">
    <property type="entry name" value="CO_DH_flav_C_dom_sf"/>
</dbReference>
<dbReference type="Gene3D" id="3.30.390.50">
    <property type="entry name" value="CO dehydrogenase flavoprotein, C-terminal domain"/>
    <property type="match status" value="1"/>
</dbReference>
<evidence type="ECO:0000313" key="5">
    <source>
        <dbReference type="EMBL" id="TDK43964.1"/>
    </source>
</evidence>